<evidence type="ECO:0000256" key="6">
    <source>
        <dbReference type="ARBA" id="ARBA00023136"/>
    </source>
</evidence>
<dbReference type="InterPro" id="IPR039426">
    <property type="entry name" value="TonB-dep_rcpt-like"/>
</dbReference>
<evidence type="ECO:0000256" key="4">
    <source>
        <dbReference type="ARBA" id="ARBA00022692"/>
    </source>
</evidence>
<dbReference type="InterPro" id="IPR012910">
    <property type="entry name" value="Plug_dom"/>
</dbReference>
<organism evidence="12 13">
    <name type="scientific">Olivibacter oleidegradans</name>
    <dbReference type="NCBI Taxonomy" id="760123"/>
    <lineage>
        <taxon>Bacteria</taxon>
        <taxon>Pseudomonadati</taxon>
        <taxon>Bacteroidota</taxon>
        <taxon>Sphingobacteriia</taxon>
        <taxon>Sphingobacteriales</taxon>
        <taxon>Sphingobacteriaceae</taxon>
        <taxon>Olivibacter</taxon>
    </lineage>
</organism>
<dbReference type="InterPro" id="IPR023997">
    <property type="entry name" value="TonB-dep_OMP_SusC/RagA_CS"/>
</dbReference>
<keyword evidence="3 8" id="KW-1134">Transmembrane beta strand</keyword>
<comment type="caution">
    <text evidence="12">The sequence shown here is derived from an EMBL/GenBank/DDBJ whole genome shotgun (WGS) entry which is preliminary data.</text>
</comment>
<dbReference type="Proteomes" id="UP001589774">
    <property type="component" value="Unassembled WGS sequence"/>
</dbReference>
<dbReference type="InterPro" id="IPR023996">
    <property type="entry name" value="TonB-dep_OMP_SusC/RagA"/>
</dbReference>
<dbReference type="Pfam" id="PF13715">
    <property type="entry name" value="CarbopepD_reg_2"/>
    <property type="match status" value="1"/>
</dbReference>
<keyword evidence="7 8" id="KW-0998">Cell outer membrane</keyword>
<dbReference type="InterPro" id="IPR037066">
    <property type="entry name" value="Plug_dom_sf"/>
</dbReference>
<dbReference type="Pfam" id="PF00593">
    <property type="entry name" value="TonB_dep_Rec_b-barrel"/>
    <property type="match status" value="1"/>
</dbReference>
<gene>
    <name evidence="12" type="ORF">ACFFI0_17175</name>
</gene>
<dbReference type="SUPFAM" id="SSF56935">
    <property type="entry name" value="Porins"/>
    <property type="match status" value="1"/>
</dbReference>
<dbReference type="PROSITE" id="PS52016">
    <property type="entry name" value="TONB_DEPENDENT_REC_3"/>
    <property type="match status" value="1"/>
</dbReference>
<keyword evidence="13" id="KW-1185">Reference proteome</keyword>
<dbReference type="RefSeq" id="WP_207303732.1">
    <property type="nucleotide sequence ID" value="NZ_JBHLWO010000002.1"/>
</dbReference>
<feature type="domain" description="TonB-dependent receptor-like beta-barrel" evidence="10">
    <location>
        <begin position="478"/>
        <end position="1059"/>
    </location>
</feature>
<dbReference type="InterPro" id="IPR036942">
    <property type="entry name" value="Beta-barrel_TonB_sf"/>
</dbReference>
<keyword evidence="6 8" id="KW-0472">Membrane</keyword>
<dbReference type="InterPro" id="IPR000531">
    <property type="entry name" value="Beta-barrel_TonB"/>
</dbReference>
<dbReference type="NCBIfam" id="TIGR04056">
    <property type="entry name" value="OMP_RagA_SusC"/>
    <property type="match status" value="1"/>
</dbReference>
<feature type="domain" description="TonB-dependent receptor plug" evidence="11">
    <location>
        <begin position="235"/>
        <end position="340"/>
    </location>
</feature>
<dbReference type="NCBIfam" id="TIGR04057">
    <property type="entry name" value="SusC_RagA_signa"/>
    <property type="match status" value="1"/>
</dbReference>
<keyword evidence="5 9" id="KW-0798">TonB box</keyword>
<evidence type="ECO:0000256" key="3">
    <source>
        <dbReference type="ARBA" id="ARBA00022452"/>
    </source>
</evidence>
<name>A0ABV6HMD5_9SPHI</name>
<evidence type="ECO:0000256" key="7">
    <source>
        <dbReference type="ARBA" id="ARBA00023237"/>
    </source>
</evidence>
<evidence type="ECO:0000256" key="1">
    <source>
        <dbReference type="ARBA" id="ARBA00004571"/>
    </source>
</evidence>
<comment type="subcellular location">
    <subcellularLocation>
        <location evidence="1 8">Cell outer membrane</location>
        <topology evidence="1 8">Multi-pass membrane protein</topology>
    </subcellularLocation>
</comment>
<dbReference type="Gene3D" id="2.40.170.20">
    <property type="entry name" value="TonB-dependent receptor, beta-barrel domain"/>
    <property type="match status" value="1"/>
</dbReference>
<protein>
    <submittedName>
        <fullName evidence="12">SusC/RagA family TonB-linked outer membrane protein</fullName>
    </submittedName>
</protein>
<evidence type="ECO:0000259" key="11">
    <source>
        <dbReference type="Pfam" id="PF07715"/>
    </source>
</evidence>
<dbReference type="SUPFAM" id="SSF49464">
    <property type="entry name" value="Carboxypeptidase regulatory domain-like"/>
    <property type="match status" value="1"/>
</dbReference>
<evidence type="ECO:0000259" key="10">
    <source>
        <dbReference type="Pfam" id="PF00593"/>
    </source>
</evidence>
<comment type="similarity">
    <text evidence="8 9">Belongs to the TonB-dependent receptor family.</text>
</comment>
<keyword evidence="4 8" id="KW-0812">Transmembrane</keyword>
<reference evidence="12 13" key="1">
    <citation type="submission" date="2024-09" db="EMBL/GenBank/DDBJ databases">
        <authorList>
            <person name="Sun Q."/>
            <person name="Mori K."/>
        </authorList>
    </citation>
    <scope>NUCLEOTIDE SEQUENCE [LARGE SCALE GENOMIC DNA]</scope>
    <source>
        <strain evidence="12 13">CCM 7765</strain>
    </source>
</reference>
<accession>A0ABV6HMD5</accession>
<evidence type="ECO:0000313" key="12">
    <source>
        <dbReference type="EMBL" id="MFC0320059.1"/>
    </source>
</evidence>
<dbReference type="Gene3D" id="2.60.40.1120">
    <property type="entry name" value="Carboxypeptidase-like, regulatory domain"/>
    <property type="match status" value="1"/>
</dbReference>
<evidence type="ECO:0000256" key="9">
    <source>
        <dbReference type="RuleBase" id="RU003357"/>
    </source>
</evidence>
<evidence type="ECO:0000313" key="13">
    <source>
        <dbReference type="Proteomes" id="UP001589774"/>
    </source>
</evidence>
<evidence type="ECO:0000256" key="5">
    <source>
        <dbReference type="ARBA" id="ARBA00023077"/>
    </source>
</evidence>
<proteinExistence type="inferred from homology"/>
<evidence type="ECO:0000256" key="8">
    <source>
        <dbReference type="PROSITE-ProRule" id="PRU01360"/>
    </source>
</evidence>
<dbReference type="InterPro" id="IPR008969">
    <property type="entry name" value="CarboxyPept-like_regulatory"/>
</dbReference>
<dbReference type="Gene3D" id="2.170.130.10">
    <property type="entry name" value="TonB-dependent receptor, plug domain"/>
    <property type="match status" value="1"/>
</dbReference>
<evidence type="ECO:0000256" key="2">
    <source>
        <dbReference type="ARBA" id="ARBA00022448"/>
    </source>
</evidence>
<dbReference type="EMBL" id="JBHLWO010000002">
    <property type="protein sequence ID" value="MFC0320059.1"/>
    <property type="molecule type" value="Genomic_DNA"/>
</dbReference>
<dbReference type="Pfam" id="PF07715">
    <property type="entry name" value="Plug"/>
    <property type="match status" value="1"/>
</dbReference>
<keyword evidence="2 8" id="KW-0813">Transport</keyword>
<sequence>MEICIKMPTLIKRRRDIISLLCIVLYLQLPMFAVGTIRKKQSLSETKISIHKNGTSLKNILEEVGKLTGLRIIYNEELVAAYPKLQVDEKEKPLAIVLNHLLANTKLTYELRAESIIISEKDKSVPESIKKEEINDAKLAQERQINGVVRDQNGSTLPGVSVRLDGTNRGTTTDENGTFSLAVPDNAKLLIFSYMGFRAQEIPLTGTNSLKVVLQSLENNLEEVVVIGYGTQRKGDLTSSVATVKSEDFLKGAVRDAGQLIQGKVAGLTITNPSGDPTEKTQVLLRGNTTILGANSDPLVLIDGVPGTFNTVAPEDIESMDVLKDGSAAAIYGTRGTNGVILITTKKAKGDGINQVDYGVYATTSQISRRLDMLTAADYRAQIAAGERDASWDLGASTDWLDEITRNPISHVHNLAFRGGNHKTNYIASLNYRALQGIFKRSDNNIFQGRLEINQSLFDDKVNVNFSIIGNQTNYTATGDNDGFNNYVYRQAIIRNPTAPIYDAEGKWQEQAGLFEYENPLARLYESDGKQEISEMRYNGNISYKPISDLKLNALLSYVKSQQNGGYYETKNHISTLRDGRNGFAAVGSNANMTKLMELTAQYSKEVNNHTFNLLGGYSYQETDYTSQRMTNWDFPTDNFSYHNIGAGRALKEGLTEETTSRITTNLISFFGRLTYSYKDKYLLLASVRHEAASQLYGTKNPWGTFPAVSLGWRLTKEAFMQDQEIFDDLKLRAGYGVTGSQPNLGFLGVALLNYSDYFYSNGNWIQTLAPSQNPNAYLRWEEKHETNFGLDFSMFNSRLSGSIDVYNRDINGLLYDYAVPSPPNLYKTTRANVGKMRNKGIEVLLSFNPIRKKQFNWSTSINFSTNSNELISLSNELYQSSSDYFMTGWISEPVKTESHIVRVGDKIGNFYGFKVIDISDDGKWIYEGRDGNPVAYDDFPRAFEDKKVIGNGLPKWYAGWNHSFQYKQFDLNISMRGAFGYQIINGARMYYENTNLEQYNRLKSAYDKIYGKAILNKLVPGEFNSYYVENGDHWKIDNITLGYTFKSDKWKGVKSLRVYASSLNTFIITGYKGIDPEVSRAGLDPGYDNRDQYPTIRSFTIGANVSF</sequence>